<comment type="similarity">
    <text evidence="1">Belongs to the carbon-nitrogen hydrolase superfamily. NIT1/NIT2 family.</text>
</comment>
<organism evidence="4 5">
    <name type="scientific">Thioflexithrix psekupsensis</name>
    <dbReference type="NCBI Taxonomy" id="1570016"/>
    <lineage>
        <taxon>Bacteria</taxon>
        <taxon>Pseudomonadati</taxon>
        <taxon>Pseudomonadota</taxon>
        <taxon>Gammaproteobacteria</taxon>
        <taxon>Thiotrichales</taxon>
        <taxon>Thioflexithrix</taxon>
    </lineage>
</organism>
<sequence length="275" mass="30506">MTVHRIAAVQMASGAQVAANLQEAQRLIQEAVENGAECVVLPENFAFMGANDHAKLAIQEPFGEGMIQQFLAQTAKQQGIWLIGGTIPLASGDPHRVRAACLAYNPEGICVARYDKIHLFDVDVGSHERYEESQTTDPGQEITVFDTPFGRIGLAICYDLRFPELFRCLLEQGAEIICVPSAFTDITGRAHWELLTRTRAVENLSYLIAADQGGYHVNGRKTYGDSLIVDPWGHVLNRLFQGLGVVTADIDTEHQAQLRQRFPTIHHRKILCQAR</sequence>
<dbReference type="Proteomes" id="UP000194798">
    <property type="component" value="Unassembled WGS sequence"/>
</dbReference>
<evidence type="ECO:0000313" key="4">
    <source>
        <dbReference type="EMBL" id="OUD12606.1"/>
    </source>
</evidence>
<dbReference type="SUPFAM" id="SSF56317">
    <property type="entry name" value="Carbon-nitrogen hydrolase"/>
    <property type="match status" value="1"/>
</dbReference>
<dbReference type="CDD" id="cd07572">
    <property type="entry name" value="nit"/>
    <property type="match status" value="1"/>
</dbReference>
<gene>
    <name evidence="4" type="ORF">TPSD3_16120</name>
</gene>
<evidence type="ECO:0000313" key="5">
    <source>
        <dbReference type="Proteomes" id="UP000194798"/>
    </source>
</evidence>
<dbReference type="PROSITE" id="PS01227">
    <property type="entry name" value="UPF0012"/>
    <property type="match status" value="1"/>
</dbReference>
<accession>A0A251X5E0</accession>
<dbReference type="RefSeq" id="WP_086489565.1">
    <property type="nucleotide sequence ID" value="NZ_MSLT01000023.1"/>
</dbReference>
<reference evidence="4 5" key="1">
    <citation type="submission" date="2016-12" db="EMBL/GenBank/DDBJ databases">
        <title>Thioflexothrix psekupsii D3 genome sequencing and assembly.</title>
        <authorList>
            <person name="Fomenkov A."/>
            <person name="Vincze T."/>
            <person name="Grabovich M."/>
            <person name="Anton B.P."/>
            <person name="Dubinina G."/>
            <person name="Orlova M."/>
            <person name="Belousova E."/>
            <person name="Roberts R.J."/>
        </authorList>
    </citation>
    <scope>NUCLEOTIDE SEQUENCE [LARGE SCALE GENOMIC DNA]</scope>
    <source>
        <strain evidence="4">D3</strain>
    </source>
</reference>
<dbReference type="Pfam" id="PF00795">
    <property type="entry name" value="CN_hydrolase"/>
    <property type="match status" value="1"/>
</dbReference>
<dbReference type="InterPro" id="IPR045254">
    <property type="entry name" value="Nit1/2_C-N_Hydrolase"/>
</dbReference>
<keyword evidence="4" id="KW-0012">Acyltransferase</keyword>
<dbReference type="OrthoDB" id="9811121at2"/>
<dbReference type="PANTHER" id="PTHR23088:SF27">
    <property type="entry name" value="DEAMINATED GLUTATHIONE AMIDASE"/>
    <property type="match status" value="1"/>
</dbReference>
<dbReference type="InterPro" id="IPR036526">
    <property type="entry name" value="C-N_Hydrolase_sf"/>
</dbReference>
<keyword evidence="5" id="KW-1185">Reference proteome</keyword>
<evidence type="ECO:0000259" key="3">
    <source>
        <dbReference type="PROSITE" id="PS50263"/>
    </source>
</evidence>
<dbReference type="PROSITE" id="PS50263">
    <property type="entry name" value="CN_HYDROLASE"/>
    <property type="match status" value="1"/>
</dbReference>
<dbReference type="EMBL" id="MSLT01000023">
    <property type="protein sequence ID" value="OUD12606.1"/>
    <property type="molecule type" value="Genomic_DNA"/>
</dbReference>
<dbReference type="InterPro" id="IPR003010">
    <property type="entry name" value="C-N_Hydrolase"/>
</dbReference>
<dbReference type="GO" id="GO:0016746">
    <property type="term" value="F:acyltransferase activity"/>
    <property type="evidence" value="ECO:0007669"/>
    <property type="project" value="UniProtKB-KW"/>
</dbReference>
<name>A0A251X5E0_9GAMM</name>
<feature type="domain" description="CN hydrolase" evidence="3">
    <location>
        <begin position="4"/>
        <end position="252"/>
    </location>
</feature>
<comment type="caution">
    <text evidence="4">The sequence shown here is derived from an EMBL/GenBank/DDBJ whole genome shotgun (WGS) entry which is preliminary data.</text>
</comment>
<dbReference type="GO" id="GO:0016811">
    <property type="term" value="F:hydrolase activity, acting on carbon-nitrogen (but not peptide) bonds, in linear amides"/>
    <property type="evidence" value="ECO:0007669"/>
    <property type="project" value="InterPro"/>
</dbReference>
<keyword evidence="2" id="KW-0378">Hydrolase</keyword>
<dbReference type="PANTHER" id="PTHR23088">
    <property type="entry name" value="NITRILASE-RELATED"/>
    <property type="match status" value="1"/>
</dbReference>
<dbReference type="Gene3D" id="3.60.110.10">
    <property type="entry name" value="Carbon-nitrogen hydrolase"/>
    <property type="match status" value="1"/>
</dbReference>
<keyword evidence="4" id="KW-0808">Transferase</keyword>
<evidence type="ECO:0000256" key="2">
    <source>
        <dbReference type="ARBA" id="ARBA00022801"/>
    </source>
</evidence>
<dbReference type="AlphaFoldDB" id="A0A251X5E0"/>
<evidence type="ECO:0000256" key="1">
    <source>
        <dbReference type="ARBA" id="ARBA00010613"/>
    </source>
</evidence>
<dbReference type="InterPro" id="IPR001110">
    <property type="entry name" value="UPF0012_CS"/>
</dbReference>
<proteinExistence type="inferred from homology"/>
<protein>
    <submittedName>
        <fullName evidence="4">Acyltransferase</fullName>
    </submittedName>
</protein>